<dbReference type="InterPro" id="IPR008916">
    <property type="entry name" value="Retrov_capsid_C"/>
</dbReference>
<dbReference type="Proteomes" id="UP000269221">
    <property type="component" value="Unassembled WGS sequence"/>
</dbReference>
<reference evidence="2 3" key="1">
    <citation type="submission" date="2018-07" db="EMBL/GenBank/DDBJ databases">
        <title>A high quality draft genome assembly of the barn swallow (H. rustica rustica).</title>
        <authorList>
            <person name="Formenti G."/>
            <person name="Chiara M."/>
            <person name="Poveda L."/>
            <person name="Francoijs K.-J."/>
            <person name="Bonisoli-Alquati A."/>
            <person name="Canova L."/>
            <person name="Gianfranceschi L."/>
            <person name="Horner D.S."/>
            <person name="Saino N."/>
        </authorList>
    </citation>
    <scope>NUCLEOTIDE SEQUENCE [LARGE SCALE GENOMIC DNA]</scope>
    <source>
        <strain evidence="2">Chelidonia</strain>
        <tissue evidence="2">Blood</tissue>
    </source>
</reference>
<comment type="caution">
    <text evidence="2">The sequence shown here is derived from an EMBL/GenBank/DDBJ whole genome shotgun (WGS) entry which is preliminary data.</text>
</comment>
<dbReference type="AlphaFoldDB" id="A0A3M0JR50"/>
<dbReference type="Pfam" id="PF19317">
    <property type="entry name" value="Gag_p24_C"/>
    <property type="match status" value="1"/>
</dbReference>
<proteinExistence type="predicted"/>
<organism evidence="2 3">
    <name type="scientific">Hirundo rustica rustica</name>
    <dbReference type="NCBI Taxonomy" id="333673"/>
    <lineage>
        <taxon>Eukaryota</taxon>
        <taxon>Metazoa</taxon>
        <taxon>Chordata</taxon>
        <taxon>Craniata</taxon>
        <taxon>Vertebrata</taxon>
        <taxon>Euteleostomi</taxon>
        <taxon>Archelosauria</taxon>
        <taxon>Archosauria</taxon>
        <taxon>Dinosauria</taxon>
        <taxon>Saurischia</taxon>
        <taxon>Theropoda</taxon>
        <taxon>Coelurosauria</taxon>
        <taxon>Aves</taxon>
        <taxon>Neognathae</taxon>
        <taxon>Neoaves</taxon>
        <taxon>Telluraves</taxon>
        <taxon>Australaves</taxon>
        <taxon>Passeriformes</taxon>
        <taxon>Sylvioidea</taxon>
        <taxon>Hirundinidae</taxon>
        <taxon>Hirundo</taxon>
    </lineage>
</organism>
<dbReference type="SUPFAM" id="SSF47353">
    <property type="entry name" value="Retrovirus capsid dimerization domain-like"/>
    <property type="match status" value="1"/>
</dbReference>
<dbReference type="InterPro" id="IPR045345">
    <property type="entry name" value="Gag_p24_C"/>
</dbReference>
<evidence type="ECO:0000313" key="2">
    <source>
        <dbReference type="EMBL" id="RMC03195.1"/>
    </source>
</evidence>
<evidence type="ECO:0000313" key="3">
    <source>
        <dbReference type="Proteomes" id="UP000269221"/>
    </source>
</evidence>
<dbReference type="Gene3D" id="1.10.1200.30">
    <property type="match status" value="1"/>
</dbReference>
<protein>
    <recommendedName>
        <fullName evidence="1">Retroviral nucleocapsid Gag protein p24 C-terminal domain-containing protein</fullName>
    </recommendedName>
</protein>
<feature type="domain" description="Retroviral nucleocapsid Gag protein p24 C-terminal" evidence="1">
    <location>
        <begin position="186"/>
        <end position="248"/>
    </location>
</feature>
<evidence type="ECO:0000259" key="1">
    <source>
        <dbReference type="Pfam" id="PF19317"/>
    </source>
</evidence>
<sequence length="287" mass="32182">MYDHVKLKTDQFLDLVQPVLADRRQSIPPRPIGASSGNHGFSQQQRHVAVDANNRWKQGGYSKLEKGMLMIRSQIVYKFKPNGCYSSDYNGVLPSVVTWSSSMPEQHKLTDMTRLAFQRWFSGRIESKPQNIPMQDALLGSETNTPSEGESMDLFLFCIANFSNNGVWIILEIICLEDLLIDLFAEQGWTEPFVAFVERLTRAIKLQVKKEGAQEQVLEEVVLTNADEKAAILNLPLEPAPTLGDVLQVCARRVPFMTAHQSHSFKDAFKPPERAAAGDTVPPVLVP</sequence>
<gene>
    <name evidence="2" type="ORF">DUI87_20389</name>
</gene>
<dbReference type="EMBL" id="QRBI01000131">
    <property type="protein sequence ID" value="RMC03195.1"/>
    <property type="molecule type" value="Genomic_DNA"/>
</dbReference>
<accession>A0A3M0JR50</accession>
<keyword evidence="3" id="KW-1185">Reference proteome</keyword>
<name>A0A3M0JR50_HIRRU</name>